<proteinExistence type="predicted"/>
<gene>
    <name evidence="1" type="ORF">EVAR_16448_1</name>
</gene>
<comment type="caution">
    <text evidence="1">The sequence shown here is derived from an EMBL/GenBank/DDBJ whole genome shotgun (WGS) entry which is preliminary data.</text>
</comment>
<dbReference type="Proteomes" id="UP000299102">
    <property type="component" value="Unassembled WGS sequence"/>
</dbReference>
<name>A0A4C1UKA2_EUMVA</name>
<evidence type="ECO:0000313" key="2">
    <source>
        <dbReference type="Proteomes" id="UP000299102"/>
    </source>
</evidence>
<organism evidence="1 2">
    <name type="scientific">Eumeta variegata</name>
    <name type="common">Bagworm moth</name>
    <name type="synonym">Eumeta japonica</name>
    <dbReference type="NCBI Taxonomy" id="151549"/>
    <lineage>
        <taxon>Eukaryota</taxon>
        <taxon>Metazoa</taxon>
        <taxon>Ecdysozoa</taxon>
        <taxon>Arthropoda</taxon>
        <taxon>Hexapoda</taxon>
        <taxon>Insecta</taxon>
        <taxon>Pterygota</taxon>
        <taxon>Neoptera</taxon>
        <taxon>Endopterygota</taxon>
        <taxon>Lepidoptera</taxon>
        <taxon>Glossata</taxon>
        <taxon>Ditrysia</taxon>
        <taxon>Tineoidea</taxon>
        <taxon>Psychidae</taxon>
        <taxon>Oiketicinae</taxon>
        <taxon>Eumeta</taxon>
    </lineage>
</organism>
<protein>
    <submittedName>
        <fullName evidence="1">Uncharacterized protein</fullName>
    </submittedName>
</protein>
<dbReference type="EMBL" id="BGZK01000186">
    <property type="protein sequence ID" value="GBP26868.1"/>
    <property type="molecule type" value="Genomic_DNA"/>
</dbReference>
<dbReference type="AlphaFoldDB" id="A0A4C1UKA2"/>
<evidence type="ECO:0000313" key="1">
    <source>
        <dbReference type="EMBL" id="GBP26868.1"/>
    </source>
</evidence>
<sequence length="160" mass="18643">MDPRSHRSNLEIEEQVLEEIFRNPITSTIPIAHSVRIPKSIAWEFLKEETIDNLEMRYRRRLWLQLDGCPVHFTTVPRSPLVRVALSVAYTWRLVFTPMLSFTALPRRDRDSRSLYSDLARSTQPGPHCARSLQCGVLCNALRERIATTGYSRSRRDGYR</sequence>
<keyword evidence="2" id="KW-1185">Reference proteome</keyword>
<accession>A0A4C1UKA2</accession>
<reference evidence="1 2" key="1">
    <citation type="journal article" date="2019" name="Commun. Biol.">
        <title>The bagworm genome reveals a unique fibroin gene that provides high tensile strength.</title>
        <authorList>
            <person name="Kono N."/>
            <person name="Nakamura H."/>
            <person name="Ohtoshi R."/>
            <person name="Tomita M."/>
            <person name="Numata K."/>
            <person name="Arakawa K."/>
        </authorList>
    </citation>
    <scope>NUCLEOTIDE SEQUENCE [LARGE SCALE GENOMIC DNA]</scope>
</reference>